<keyword evidence="2" id="KW-1133">Transmembrane helix</keyword>
<organism evidence="4 5">
    <name type="scientific">Hyaloscypha bicolor E</name>
    <dbReference type="NCBI Taxonomy" id="1095630"/>
    <lineage>
        <taxon>Eukaryota</taxon>
        <taxon>Fungi</taxon>
        <taxon>Dikarya</taxon>
        <taxon>Ascomycota</taxon>
        <taxon>Pezizomycotina</taxon>
        <taxon>Leotiomycetes</taxon>
        <taxon>Helotiales</taxon>
        <taxon>Hyaloscyphaceae</taxon>
        <taxon>Hyaloscypha</taxon>
        <taxon>Hyaloscypha bicolor</taxon>
    </lineage>
</organism>
<dbReference type="AlphaFoldDB" id="A0A2J6T983"/>
<feature type="region of interest" description="Disordered" evidence="1">
    <location>
        <begin position="511"/>
        <end position="560"/>
    </location>
</feature>
<feature type="signal peptide" evidence="3">
    <location>
        <begin position="1"/>
        <end position="22"/>
    </location>
</feature>
<keyword evidence="2" id="KW-0472">Membrane</keyword>
<accession>A0A2J6T983</accession>
<dbReference type="OrthoDB" id="3548909at2759"/>
<name>A0A2J6T983_9HELO</name>
<dbReference type="GeneID" id="36594934"/>
<feature type="region of interest" description="Disordered" evidence="1">
    <location>
        <begin position="277"/>
        <end position="378"/>
    </location>
</feature>
<evidence type="ECO:0000256" key="2">
    <source>
        <dbReference type="SAM" id="Phobius"/>
    </source>
</evidence>
<keyword evidence="3" id="KW-0732">Signal</keyword>
<feature type="compositionally biased region" description="Low complexity" evidence="1">
    <location>
        <begin position="193"/>
        <end position="213"/>
    </location>
</feature>
<feature type="chain" id="PRO_5014344867" description="Ricin B lectin domain-containing protein" evidence="3">
    <location>
        <begin position="23"/>
        <end position="560"/>
    </location>
</feature>
<feature type="transmembrane region" description="Helical" evidence="2">
    <location>
        <begin position="227"/>
        <end position="251"/>
    </location>
</feature>
<dbReference type="Proteomes" id="UP000235371">
    <property type="component" value="Unassembled WGS sequence"/>
</dbReference>
<evidence type="ECO:0000313" key="5">
    <source>
        <dbReference type="Proteomes" id="UP000235371"/>
    </source>
</evidence>
<evidence type="ECO:0008006" key="6">
    <source>
        <dbReference type="Google" id="ProtNLM"/>
    </source>
</evidence>
<evidence type="ECO:0000256" key="1">
    <source>
        <dbReference type="SAM" id="MobiDB-lite"/>
    </source>
</evidence>
<gene>
    <name evidence="4" type="ORF">K444DRAFT_663681</name>
</gene>
<feature type="compositionally biased region" description="Polar residues" evidence="1">
    <location>
        <begin position="353"/>
        <end position="366"/>
    </location>
</feature>
<feature type="compositionally biased region" description="Basic and acidic residues" evidence="1">
    <location>
        <begin position="315"/>
        <end position="336"/>
    </location>
</feature>
<evidence type="ECO:0000256" key="3">
    <source>
        <dbReference type="SAM" id="SignalP"/>
    </source>
</evidence>
<feature type="compositionally biased region" description="Basic and acidic residues" evidence="1">
    <location>
        <begin position="511"/>
        <end position="546"/>
    </location>
</feature>
<feature type="region of interest" description="Disordered" evidence="1">
    <location>
        <begin position="193"/>
        <end position="217"/>
    </location>
</feature>
<sequence>MAIFSKSLPTLVCLVFFGRARARPSPRANTTLPASNAPDPNLWYTMTTAQAGDGNCLYAELGVDGSSPYPTRFESCTPLQDTALWRLESDTEGGYYIYNKGWPGTHRMDINTYQATIMFMGLANDARRMQHWSVNPIDGAFELINGNTQPYPMVSMSLDDGYVAVILVNSTTANPYTANWMLVQSGVVSNTTTSSITSSTSSSSSPSATTDFSAHTPQEKGLSEVTIAAIVMGVLLGLGALCSLIFVSHWLRRRRARKQDIGGDYGPEVKTLEQVLEDPARSTKGSVVTDSVNTGPAPIPIESTEYPDAIPGVRDGQKENRRGDGDEQQTREHTQEDLAQPTTGTVVGDPGNTGPSPITTEITDNPSAIPRGREMSGGNGFEQRVRIYKPGSLEYRLGKVLIDTGNAGPNVITDNIVEYVDATPGEPWAKMVFLDGSEKPLGGNVSIEFSGHGEGSLLSKRFKEEFCHTPMIQGGFDMLLNQKFYRTFMADKIPTSLAAIMMIRGRKLTPEEIKKEKEKEEERLEIAKEANRQQNEQRERELRAAEALRQQSGGGSGSRS</sequence>
<proteinExistence type="predicted"/>
<dbReference type="EMBL" id="KZ613813">
    <property type="protein sequence ID" value="PMD59600.1"/>
    <property type="molecule type" value="Genomic_DNA"/>
</dbReference>
<dbReference type="RefSeq" id="XP_024736504.1">
    <property type="nucleotide sequence ID" value="XM_024886857.1"/>
</dbReference>
<evidence type="ECO:0000313" key="4">
    <source>
        <dbReference type="EMBL" id="PMD59600.1"/>
    </source>
</evidence>
<keyword evidence="5" id="KW-1185">Reference proteome</keyword>
<dbReference type="InParanoid" id="A0A2J6T983"/>
<keyword evidence="2" id="KW-0812">Transmembrane</keyword>
<feature type="compositionally biased region" description="Polar residues" evidence="1">
    <location>
        <begin position="283"/>
        <end position="294"/>
    </location>
</feature>
<reference evidence="4 5" key="1">
    <citation type="submission" date="2016-04" db="EMBL/GenBank/DDBJ databases">
        <title>A degradative enzymes factory behind the ericoid mycorrhizal symbiosis.</title>
        <authorList>
            <consortium name="DOE Joint Genome Institute"/>
            <person name="Martino E."/>
            <person name="Morin E."/>
            <person name="Grelet G."/>
            <person name="Kuo A."/>
            <person name="Kohler A."/>
            <person name="Daghino S."/>
            <person name="Barry K."/>
            <person name="Choi C."/>
            <person name="Cichocki N."/>
            <person name="Clum A."/>
            <person name="Copeland A."/>
            <person name="Hainaut M."/>
            <person name="Haridas S."/>
            <person name="Labutti K."/>
            <person name="Lindquist E."/>
            <person name="Lipzen A."/>
            <person name="Khouja H.-R."/>
            <person name="Murat C."/>
            <person name="Ohm R."/>
            <person name="Olson A."/>
            <person name="Spatafora J."/>
            <person name="Veneault-Fourrey C."/>
            <person name="Henrissat B."/>
            <person name="Grigoriev I."/>
            <person name="Martin F."/>
            <person name="Perotto S."/>
        </authorList>
    </citation>
    <scope>NUCLEOTIDE SEQUENCE [LARGE SCALE GENOMIC DNA]</scope>
    <source>
        <strain evidence="4 5">E</strain>
    </source>
</reference>
<protein>
    <recommendedName>
        <fullName evidence="6">Ricin B lectin domain-containing protein</fullName>
    </recommendedName>
</protein>